<proteinExistence type="predicted"/>
<evidence type="ECO:0000313" key="2">
    <source>
        <dbReference type="Proteomes" id="UP001497700"/>
    </source>
</evidence>
<protein>
    <submittedName>
        <fullName evidence="1">Nagb/rpia/CoA transferase-like protein</fullName>
    </submittedName>
</protein>
<keyword evidence="2" id="KW-1185">Reference proteome</keyword>
<gene>
    <name evidence="1" type="ORF">F4820DRAFT_447490</name>
</gene>
<name>A0ACB9Z3E5_9PEZI</name>
<comment type="caution">
    <text evidence="1">The sequence shown here is derived from an EMBL/GenBank/DDBJ whole genome shotgun (WGS) entry which is preliminary data.</text>
</comment>
<sequence>MSSGDVTDGKGGIKKRSVAGSFLFKFPNGDEKQAQVALFRRSGKVRTYQHKLAPVSGSVEKDDASPVATALREIKEETSLTLSSIELLRVGKPYTFIDESIGREWTINPFAFRLKDKIEGGKGEEGITLDWEHEGYEWFNPLDVNGSEDFGGVPKLVNSLRRVWPEYDLGSRAGKVLTSGLQQLRDDHESGARLLAQTAVSILKDLIAEMDSAVIDDSWWANVRMAAWHICKARESMGAAITSAIIKTLDRVETIFKQDQSPPEKVRQMIKAINDQLEERKSTTDRIRDTFVDYIQQNVMQTTEHKRKVISVLTLSSSSTISTCLLRAAASLGVSLDLRILESRPLYEGVTLASKLLEAENEQVDMTVTLYTDASVALAARGVDIVVLGADRISSGGDVSNKIGSLPAILSQRHVAPEARVVILSETEKIASPGLMEEHPTEENDPAELTQAWRAHVKGADIIESASAVVEDGSMQGRVRVRNTYFEWIPAQFIQAYVTDEGLWSVEDIARRSNWISDEMDRVFKGL</sequence>
<accession>A0ACB9Z3E5</accession>
<organism evidence="1 2">
    <name type="scientific">Hypoxylon rubiginosum</name>
    <dbReference type="NCBI Taxonomy" id="110542"/>
    <lineage>
        <taxon>Eukaryota</taxon>
        <taxon>Fungi</taxon>
        <taxon>Dikarya</taxon>
        <taxon>Ascomycota</taxon>
        <taxon>Pezizomycotina</taxon>
        <taxon>Sordariomycetes</taxon>
        <taxon>Xylariomycetidae</taxon>
        <taxon>Xylariales</taxon>
        <taxon>Hypoxylaceae</taxon>
        <taxon>Hypoxylon</taxon>
    </lineage>
</organism>
<evidence type="ECO:0000313" key="1">
    <source>
        <dbReference type="EMBL" id="KAI4866013.1"/>
    </source>
</evidence>
<dbReference type="EMBL" id="MU393464">
    <property type="protein sequence ID" value="KAI4866013.1"/>
    <property type="molecule type" value="Genomic_DNA"/>
</dbReference>
<dbReference type="Proteomes" id="UP001497700">
    <property type="component" value="Unassembled WGS sequence"/>
</dbReference>
<reference evidence="1 2" key="1">
    <citation type="journal article" date="2022" name="New Phytol.">
        <title>Ecological generalism drives hyperdiversity of secondary metabolite gene clusters in xylarialean endophytes.</title>
        <authorList>
            <person name="Franco M.E.E."/>
            <person name="Wisecaver J.H."/>
            <person name="Arnold A.E."/>
            <person name="Ju Y.M."/>
            <person name="Slot J.C."/>
            <person name="Ahrendt S."/>
            <person name="Moore L.P."/>
            <person name="Eastman K.E."/>
            <person name="Scott K."/>
            <person name="Konkel Z."/>
            <person name="Mondo S.J."/>
            <person name="Kuo A."/>
            <person name="Hayes R.D."/>
            <person name="Haridas S."/>
            <person name="Andreopoulos B."/>
            <person name="Riley R."/>
            <person name="LaButti K."/>
            <person name="Pangilinan J."/>
            <person name="Lipzen A."/>
            <person name="Amirebrahimi M."/>
            <person name="Yan J."/>
            <person name="Adam C."/>
            <person name="Keymanesh K."/>
            <person name="Ng V."/>
            <person name="Louie K."/>
            <person name="Northen T."/>
            <person name="Drula E."/>
            <person name="Henrissat B."/>
            <person name="Hsieh H.M."/>
            <person name="Youens-Clark K."/>
            <person name="Lutzoni F."/>
            <person name="Miadlikowska J."/>
            <person name="Eastwood D.C."/>
            <person name="Hamelin R.C."/>
            <person name="Grigoriev I.V."/>
            <person name="U'Ren J.M."/>
        </authorList>
    </citation>
    <scope>NUCLEOTIDE SEQUENCE [LARGE SCALE GENOMIC DNA]</scope>
    <source>
        <strain evidence="1 2">CBS 119005</strain>
    </source>
</reference>